<protein>
    <submittedName>
        <fullName evidence="2">Uncharacterized protein</fullName>
    </submittedName>
</protein>
<reference evidence="2" key="1">
    <citation type="submission" date="2018-06" db="EMBL/GenBank/DDBJ databases">
        <authorList>
            <person name="Zhirakovskaya E."/>
        </authorList>
    </citation>
    <scope>NUCLEOTIDE SEQUENCE</scope>
</reference>
<evidence type="ECO:0000313" key="2">
    <source>
        <dbReference type="EMBL" id="VAX05208.1"/>
    </source>
</evidence>
<feature type="transmembrane region" description="Helical" evidence="1">
    <location>
        <begin position="26"/>
        <end position="44"/>
    </location>
</feature>
<gene>
    <name evidence="2" type="ORF">MNBD_GAMMA26-2111</name>
</gene>
<sequence>MKGKTIKKIIGCSDYSMGPLNFRHRGLGVVQVFVIMGVVMVHTWP</sequence>
<keyword evidence="1" id="KW-1133">Transmembrane helix</keyword>
<accession>A0A3B1B173</accession>
<dbReference type="AlphaFoldDB" id="A0A3B1B173"/>
<proteinExistence type="predicted"/>
<dbReference type="EMBL" id="UOFX01000002">
    <property type="protein sequence ID" value="VAX05208.1"/>
    <property type="molecule type" value="Genomic_DNA"/>
</dbReference>
<organism evidence="2">
    <name type="scientific">hydrothermal vent metagenome</name>
    <dbReference type="NCBI Taxonomy" id="652676"/>
    <lineage>
        <taxon>unclassified sequences</taxon>
        <taxon>metagenomes</taxon>
        <taxon>ecological metagenomes</taxon>
    </lineage>
</organism>
<name>A0A3B1B173_9ZZZZ</name>
<evidence type="ECO:0000256" key="1">
    <source>
        <dbReference type="SAM" id="Phobius"/>
    </source>
</evidence>
<keyword evidence="1" id="KW-0812">Transmembrane</keyword>
<keyword evidence="1" id="KW-0472">Membrane</keyword>